<dbReference type="Proteomes" id="UP001597169">
    <property type="component" value="Unassembled WGS sequence"/>
</dbReference>
<proteinExistence type="predicted"/>
<dbReference type="EMBL" id="JBHTKX010000001">
    <property type="protein sequence ID" value="MFD1128267.1"/>
    <property type="molecule type" value="Genomic_DNA"/>
</dbReference>
<protein>
    <submittedName>
        <fullName evidence="1">Uncharacterized protein</fullName>
    </submittedName>
</protein>
<accession>A0ABW3PVW7</accession>
<comment type="caution">
    <text evidence="1">The sequence shown here is derived from an EMBL/GenBank/DDBJ whole genome shotgun (WGS) entry which is preliminary data.</text>
</comment>
<sequence length="171" mass="20103">MTPVAMMKLLKEYLEQLTKEMFFGPHRLSPNVYMVDLPPRAVEHVTQETSETDIPPVDLQVSEERDERWPFIVIYFNDAEDNEEGYRTPQIDFIFGVEGRGPDGYMDVLHLMETVRASFLRETYEGWPFQLVKPLNMGFYEEQSDPFWTGYISTNWATTSIQPEVWKNGYE</sequence>
<name>A0ABW3PVW7_9BACL</name>
<dbReference type="RefSeq" id="WP_251583514.1">
    <property type="nucleotide sequence ID" value="NZ_JBHTKX010000001.1"/>
</dbReference>
<evidence type="ECO:0000313" key="2">
    <source>
        <dbReference type="Proteomes" id="UP001597169"/>
    </source>
</evidence>
<evidence type="ECO:0000313" key="1">
    <source>
        <dbReference type="EMBL" id="MFD1128267.1"/>
    </source>
</evidence>
<organism evidence="1 2">
    <name type="scientific">Paenibacillus provencensis</name>
    <dbReference type="NCBI Taxonomy" id="441151"/>
    <lineage>
        <taxon>Bacteria</taxon>
        <taxon>Bacillati</taxon>
        <taxon>Bacillota</taxon>
        <taxon>Bacilli</taxon>
        <taxon>Bacillales</taxon>
        <taxon>Paenibacillaceae</taxon>
        <taxon>Paenibacillus</taxon>
    </lineage>
</organism>
<keyword evidence="2" id="KW-1185">Reference proteome</keyword>
<reference evidence="2" key="1">
    <citation type="journal article" date="2019" name="Int. J. Syst. Evol. Microbiol.">
        <title>The Global Catalogue of Microorganisms (GCM) 10K type strain sequencing project: providing services to taxonomists for standard genome sequencing and annotation.</title>
        <authorList>
            <consortium name="The Broad Institute Genomics Platform"/>
            <consortium name="The Broad Institute Genome Sequencing Center for Infectious Disease"/>
            <person name="Wu L."/>
            <person name="Ma J."/>
        </authorList>
    </citation>
    <scope>NUCLEOTIDE SEQUENCE [LARGE SCALE GENOMIC DNA]</scope>
    <source>
        <strain evidence="2">CCUG 53519</strain>
    </source>
</reference>
<gene>
    <name evidence="1" type="ORF">ACFQ3J_08790</name>
</gene>